<evidence type="ECO:0000256" key="3">
    <source>
        <dbReference type="ARBA" id="ARBA00022692"/>
    </source>
</evidence>
<keyword evidence="4" id="KW-0813">Transport</keyword>
<evidence type="ECO:0000313" key="8">
    <source>
        <dbReference type="Proteomes" id="UP000036681"/>
    </source>
</evidence>
<evidence type="ECO:0000256" key="4">
    <source>
        <dbReference type="ARBA" id="ARBA00022856"/>
    </source>
</evidence>
<comment type="subcellular location">
    <subcellularLocation>
        <location evidence="1">Membrane</location>
        <topology evidence="1">Multi-pass membrane protein</topology>
    </subcellularLocation>
</comment>
<dbReference type="Gene3D" id="1.20.1250.20">
    <property type="entry name" value="MFS general substrate transporter like domains"/>
    <property type="match status" value="1"/>
</dbReference>
<comment type="similarity">
    <text evidence="2">Belongs to the major facilitator superfamily. Proton-dependent oligopeptide transporter (POT/PTR) (TC 2.A.17) family.</text>
</comment>
<evidence type="ECO:0000256" key="7">
    <source>
        <dbReference type="SAM" id="Phobius"/>
    </source>
</evidence>
<keyword evidence="4" id="KW-0653">Protein transport</keyword>
<dbReference type="InterPro" id="IPR000109">
    <property type="entry name" value="POT_fam"/>
</dbReference>
<sequence length="125" mass="13586">LKKEISLRGLDLFGLVIIAIGTGGIKPCVAAFGGDQFNPRYTTMISMIAAISCNGHDSCYPLAFGVPAALMILATVFFVLGSKYYKKYPPKENVIFRVVAVVWVSKVCLNYPMSMFLGTAKVIVK</sequence>
<dbReference type="InterPro" id="IPR036259">
    <property type="entry name" value="MFS_trans_sf"/>
</dbReference>
<evidence type="ECO:0000256" key="1">
    <source>
        <dbReference type="ARBA" id="ARBA00004141"/>
    </source>
</evidence>
<feature type="transmembrane region" description="Helical" evidence="7">
    <location>
        <begin position="62"/>
        <end position="82"/>
    </location>
</feature>
<evidence type="ECO:0000313" key="9">
    <source>
        <dbReference type="WBParaSite" id="ALUE_0000120601-mRNA-1"/>
    </source>
</evidence>
<keyword evidence="6 7" id="KW-0472">Membrane</keyword>
<accession>A0A0M3HI61</accession>
<keyword evidence="5 7" id="KW-1133">Transmembrane helix</keyword>
<keyword evidence="3 7" id="KW-0812">Transmembrane</keyword>
<evidence type="ECO:0000256" key="5">
    <source>
        <dbReference type="ARBA" id="ARBA00022989"/>
    </source>
</evidence>
<evidence type="ECO:0000256" key="2">
    <source>
        <dbReference type="ARBA" id="ARBA00005982"/>
    </source>
</evidence>
<dbReference type="Pfam" id="PF00854">
    <property type="entry name" value="PTR2"/>
    <property type="match status" value="1"/>
</dbReference>
<organism evidence="8 9">
    <name type="scientific">Ascaris lumbricoides</name>
    <name type="common">Giant roundworm</name>
    <dbReference type="NCBI Taxonomy" id="6252"/>
    <lineage>
        <taxon>Eukaryota</taxon>
        <taxon>Metazoa</taxon>
        <taxon>Ecdysozoa</taxon>
        <taxon>Nematoda</taxon>
        <taxon>Chromadorea</taxon>
        <taxon>Rhabditida</taxon>
        <taxon>Spirurina</taxon>
        <taxon>Ascaridomorpha</taxon>
        <taxon>Ascaridoidea</taxon>
        <taxon>Ascarididae</taxon>
        <taxon>Ascaris</taxon>
    </lineage>
</organism>
<keyword evidence="4" id="KW-0571">Peptide transport</keyword>
<dbReference type="GO" id="GO:0015833">
    <property type="term" value="P:peptide transport"/>
    <property type="evidence" value="ECO:0007669"/>
    <property type="project" value="UniProtKB-KW"/>
</dbReference>
<feature type="transmembrane region" description="Helical" evidence="7">
    <location>
        <begin position="94"/>
        <end position="113"/>
    </location>
</feature>
<dbReference type="WBParaSite" id="ALUE_0000120601-mRNA-1">
    <property type="protein sequence ID" value="ALUE_0000120601-mRNA-1"/>
    <property type="gene ID" value="ALUE_0000120601"/>
</dbReference>
<reference evidence="9" key="1">
    <citation type="submission" date="2017-02" db="UniProtKB">
        <authorList>
            <consortium name="WormBaseParasite"/>
        </authorList>
    </citation>
    <scope>IDENTIFICATION</scope>
</reference>
<name>A0A0M3HI61_ASCLU</name>
<dbReference type="Proteomes" id="UP000036681">
    <property type="component" value="Unplaced"/>
</dbReference>
<dbReference type="GO" id="GO:0016020">
    <property type="term" value="C:membrane"/>
    <property type="evidence" value="ECO:0007669"/>
    <property type="project" value="UniProtKB-SubCell"/>
</dbReference>
<dbReference type="PANTHER" id="PTHR11654">
    <property type="entry name" value="OLIGOPEPTIDE TRANSPORTER-RELATED"/>
    <property type="match status" value="1"/>
</dbReference>
<keyword evidence="8" id="KW-1185">Reference proteome</keyword>
<evidence type="ECO:0000256" key="6">
    <source>
        <dbReference type="ARBA" id="ARBA00023136"/>
    </source>
</evidence>
<dbReference type="GO" id="GO:0022857">
    <property type="term" value="F:transmembrane transporter activity"/>
    <property type="evidence" value="ECO:0007669"/>
    <property type="project" value="InterPro"/>
</dbReference>
<feature type="transmembrane region" description="Helical" evidence="7">
    <location>
        <begin position="12"/>
        <end position="34"/>
    </location>
</feature>
<proteinExistence type="inferred from homology"/>
<dbReference type="AlphaFoldDB" id="A0A0M3HI61"/>
<protein>
    <submittedName>
        <fullName evidence="9">Sulfate_transp domain-containing protein</fullName>
    </submittedName>
</protein>